<dbReference type="SUPFAM" id="SSF52540">
    <property type="entry name" value="P-loop containing nucleoside triphosphate hydrolases"/>
    <property type="match status" value="1"/>
</dbReference>
<feature type="domain" description="AAA+ ATPase" evidence="2">
    <location>
        <begin position="86"/>
        <end position="237"/>
    </location>
</feature>
<dbReference type="Gene3D" id="1.20.5.170">
    <property type="match status" value="1"/>
</dbReference>
<dbReference type="GO" id="GO:0005525">
    <property type="term" value="F:GTP binding"/>
    <property type="evidence" value="ECO:0007669"/>
    <property type="project" value="InterPro"/>
</dbReference>
<dbReference type="Proteomes" id="UP000294830">
    <property type="component" value="Unassembled WGS sequence"/>
</dbReference>
<dbReference type="RefSeq" id="WP_131839414.1">
    <property type="nucleotide sequence ID" value="NZ_SLWB01000008.1"/>
</dbReference>
<dbReference type="InterPro" id="IPR027417">
    <property type="entry name" value="P-loop_NTPase"/>
</dbReference>
<dbReference type="GO" id="GO:0016301">
    <property type="term" value="F:kinase activity"/>
    <property type="evidence" value="ECO:0007669"/>
    <property type="project" value="UniProtKB-KW"/>
</dbReference>
<dbReference type="GO" id="GO:0005737">
    <property type="term" value="C:cytoplasm"/>
    <property type="evidence" value="ECO:0007669"/>
    <property type="project" value="TreeGrafter"/>
</dbReference>
<dbReference type="EMBL" id="SLWB01000008">
    <property type="protein sequence ID" value="TCN66718.1"/>
    <property type="molecule type" value="Genomic_DNA"/>
</dbReference>
<keyword evidence="4" id="KW-1185">Reference proteome</keyword>
<name>A0A4R2ED05_9BACT</name>
<keyword evidence="3" id="KW-0418">Kinase</keyword>
<dbReference type="InterPro" id="IPR005129">
    <property type="entry name" value="GTPase_ArgK"/>
</dbReference>
<organism evidence="3 4">
    <name type="scientific">Acetobacteroides hydrogenigenes</name>
    <dbReference type="NCBI Taxonomy" id="979970"/>
    <lineage>
        <taxon>Bacteria</taxon>
        <taxon>Pseudomonadati</taxon>
        <taxon>Bacteroidota</taxon>
        <taxon>Bacteroidia</taxon>
        <taxon>Bacteroidales</taxon>
        <taxon>Rikenellaceae</taxon>
        <taxon>Acetobacteroides</taxon>
    </lineage>
</organism>
<dbReference type="PANTHER" id="PTHR23408:SF3">
    <property type="entry name" value="METHYLMALONIC ACIDURIA TYPE A PROTEIN, MITOCHONDRIAL"/>
    <property type="match status" value="1"/>
</dbReference>
<reference evidence="3 4" key="1">
    <citation type="submission" date="2019-03" db="EMBL/GenBank/DDBJ databases">
        <title>Genomic Encyclopedia of Archaeal and Bacterial Type Strains, Phase II (KMG-II): from individual species to whole genera.</title>
        <authorList>
            <person name="Goeker M."/>
        </authorList>
    </citation>
    <scope>NUCLEOTIDE SEQUENCE [LARGE SCALE GENOMIC DNA]</scope>
    <source>
        <strain evidence="3 4">RL-C</strain>
    </source>
</reference>
<sequence length="364" mass="39673">MEDNESKSALSVNSGVEQPPIVNPNALAQIKRKKRKPLTLDDYVEGILAGNRTILSQAITLLESSLPEHSELAQQIIEKCLPYSGKSVRLGITGVPGVGKSTFIEAIGGQITALGHQLAVLAIDPSSERSKGSILGDKTRMETLCADPKAFIRPSPSSGSLGGVARKTRETIILCEAAGFDVIFIETVGVGQSETAVHSMVDFFLLLMLAGAGDELQGIKRGIMEMADLIAITKADGVNATKAKSAKIEYQSALMLFPATESGWSPKVETCSSLDNAGIMNIWENIESYVALTQENGYFHNRRKDQARYWMIEAINSRLMRNFYNSREVKANLELLEQQVLDDKISSFAAASKLLSIYYNSEKH</sequence>
<dbReference type="OrthoDB" id="9778292at2"/>
<gene>
    <name evidence="3" type="ORF">CLV25_10857</name>
</gene>
<dbReference type="SMART" id="SM00382">
    <property type="entry name" value="AAA"/>
    <property type="match status" value="1"/>
</dbReference>
<dbReference type="InterPro" id="IPR003593">
    <property type="entry name" value="AAA+_ATPase"/>
</dbReference>
<comment type="caution">
    <text evidence="3">The sequence shown here is derived from an EMBL/GenBank/DDBJ whole genome shotgun (WGS) entry which is preliminary data.</text>
</comment>
<evidence type="ECO:0000256" key="1">
    <source>
        <dbReference type="ARBA" id="ARBA00009625"/>
    </source>
</evidence>
<keyword evidence="3" id="KW-0808">Transferase</keyword>
<dbReference type="Pfam" id="PF03308">
    <property type="entry name" value="MeaB"/>
    <property type="match status" value="1"/>
</dbReference>
<dbReference type="Gene3D" id="3.40.50.300">
    <property type="entry name" value="P-loop containing nucleotide triphosphate hydrolases"/>
    <property type="match status" value="1"/>
</dbReference>
<evidence type="ECO:0000313" key="4">
    <source>
        <dbReference type="Proteomes" id="UP000294830"/>
    </source>
</evidence>
<comment type="similarity">
    <text evidence="1">Belongs to the SIMIBI class G3E GTPase family. ArgK/MeaB subfamily.</text>
</comment>
<protein>
    <submittedName>
        <fullName evidence="3">LAO/AO transport system kinase</fullName>
    </submittedName>
</protein>
<dbReference type="NCBIfam" id="NF006958">
    <property type="entry name" value="PRK09435.1"/>
    <property type="match status" value="1"/>
</dbReference>
<dbReference type="CDD" id="cd03114">
    <property type="entry name" value="MMAA-like"/>
    <property type="match status" value="1"/>
</dbReference>
<evidence type="ECO:0000313" key="3">
    <source>
        <dbReference type="EMBL" id="TCN66718.1"/>
    </source>
</evidence>
<dbReference type="NCBIfam" id="TIGR00750">
    <property type="entry name" value="lao"/>
    <property type="match status" value="1"/>
</dbReference>
<dbReference type="PANTHER" id="PTHR23408">
    <property type="entry name" value="METHYLMALONYL-COA MUTASE"/>
    <property type="match status" value="1"/>
</dbReference>
<dbReference type="Gene3D" id="1.10.287.130">
    <property type="match status" value="1"/>
</dbReference>
<proteinExistence type="inferred from homology"/>
<dbReference type="AlphaFoldDB" id="A0A4R2ED05"/>
<evidence type="ECO:0000259" key="2">
    <source>
        <dbReference type="SMART" id="SM00382"/>
    </source>
</evidence>
<accession>A0A4R2ED05</accession>
<dbReference type="GO" id="GO:0003924">
    <property type="term" value="F:GTPase activity"/>
    <property type="evidence" value="ECO:0007669"/>
    <property type="project" value="InterPro"/>
</dbReference>